<dbReference type="Proteomes" id="UP000499080">
    <property type="component" value="Unassembled WGS sequence"/>
</dbReference>
<dbReference type="AlphaFoldDB" id="A0A4Y2BCM4"/>
<evidence type="ECO:0000313" key="1">
    <source>
        <dbReference type="EMBL" id="GBL89229.1"/>
    </source>
</evidence>
<gene>
    <name evidence="1" type="ORF">AVEN_225779_1</name>
</gene>
<comment type="caution">
    <text evidence="1">The sequence shown here is derived from an EMBL/GenBank/DDBJ whole genome shotgun (WGS) entry which is preliminary data.</text>
</comment>
<evidence type="ECO:0000313" key="2">
    <source>
        <dbReference type="Proteomes" id="UP000499080"/>
    </source>
</evidence>
<accession>A0A4Y2BCM4</accession>
<dbReference type="EMBL" id="BGPR01000064">
    <property type="protein sequence ID" value="GBL89229.1"/>
    <property type="molecule type" value="Genomic_DNA"/>
</dbReference>
<protein>
    <submittedName>
        <fullName evidence="1">Uncharacterized protein</fullName>
    </submittedName>
</protein>
<name>A0A4Y2BCM4_ARAVE</name>
<proteinExistence type="predicted"/>
<sequence length="122" mass="13626">MATLRMLRHRWATSHYRQSLFEIVIVGCSLSENGTFGRPEAVFGDNETGYQTTGLMATLRMLRHRWATSHYRQSLFEIVIVGCSLSENGTFGLPKLCLGTTRQATKNGTYGHITHAPSSLGY</sequence>
<organism evidence="1 2">
    <name type="scientific">Araneus ventricosus</name>
    <name type="common">Orbweaver spider</name>
    <name type="synonym">Epeira ventricosa</name>
    <dbReference type="NCBI Taxonomy" id="182803"/>
    <lineage>
        <taxon>Eukaryota</taxon>
        <taxon>Metazoa</taxon>
        <taxon>Ecdysozoa</taxon>
        <taxon>Arthropoda</taxon>
        <taxon>Chelicerata</taxon>
        <taxon>Arachnida</taxon>
        <taxon>Araneae</taxon>
        <taxon>Araneomorphae</taxon>
        <taxon>Entelegynae</taxon>
        <taxon>Araneoidea</taxon>
        <taxon>Araneidae</taxon>
        <taxon>Araneus</taxon>
    </lineage>
</organism>
<reference evidence="1 2" key="1">
    <citation type="journal article" date="2019" name="Sci. Rep.">
        <title>Orb-weaving spider Araneus ventricosus genome elucidates the spidroin gene catalogue.</title>
        <authorList>
            <person name="Kono N."/>
            <person name="Nakamura H."/>
            <person name="Ohtoshi R."/>
            <person name="Moran D.A.P."/>
            <person name="Shinohara A."/>
            <person name="Yoshida Y."/>
            <person name="Fujiwara M."/>
            <person name="Mori M."/>
            <person name="Tomita M."/>
            <person name="Arakawa K."/>
        </authorList>
    </citation>
    <scope>NUCLEOTIDE SEQUENCE [LARGE SCALE GENOMIC DNA]</scope>
</reference>
<keyword evidence="2" id="KW-1185">Reference proteome</keyword>